<keyword evidence="1" id="KW-0472">Membrane</keyword>
<dbReference type="EMBL" id="CP030759">
    <property type="protein sequence ID" value="AXA37628.1"/>
    <property type="molecule type" value="Genomic_DNA"/>
</dbReference>
<feature type="transmembrane region" description="Helical" evidence="1">
    <location>
        <begin position="277"/>
        <end position="295"/>
    </location>
</feature>
<dbReference type="KEGG" id="schv:BRCON_2886"/>
<evidence type="ECO:0000256" key="1">
    <source>
        <dbReference type="SAM" id="Phobius"/>
    </source>
</evidence>
<evidence type="ECO:0000313" key="3">
    <source>
        <dbReference type="Proteomes" id="UP000262583"/>
    </source>
</evidence>
<accession>A0A2Z4YA30</accession>
<dbReference type="AlphaFoldDB" id="A0A2Z4YA30"/>
<keyword evidence="1" id="KW-0812">Transmembrane</keyword>
<evidence type="ECO:0000313" key="2">
    <source>
        <dbReference type="EMBL" id="AXA37628.1"/>
    </source>
</evidence>
<organism evidence="2 3">
    <name type="scientific">Sumerlaea chitinivorans</name>
    <dbReference type="NCBI Taxonomy" id="2250252"/>
    <lineage>
        <taxon>Bacteria</taxon>
        <taxon>Candidatus Sumerlaeota</taxon>
        <taxon>Candidatus Sumerlaeia</taxon>
        <taxon>Candidatus Sumerlaeales</taxon>
        <taxon>Candidatus Sumerlaeaceae</taxon>
        <taxon>Candidatus Sumerlaea</taxon>
    </lineage>
</organism>
<name>A0A2Z4YA30_SUMC1</name>
<keyword evidence="1" id="KW-1133">Transmembrane helix</keyword>
<reference evidence="2 3" key="1">
    <citation type="submission" date="2018-05" db="EMBL/GenBank/DDBJ databases">
        <title>A metagenomic window into the 2 km-deep terrestrial subsurface aquifer revealed taxonomically and functionally diverse microbial community comprising novel uncultured bacterial lineages.</title>
        <authorList>
            <person name="Kadnikov V.V."/>
            <person name="Mardanov A.V."/>
            <person name="Beletsky A.V."/>
            <person name="Banks D."/>
            <person name="Pimenov N.V."/>
            <person name="Frank Y.A."/>
            <person name="Karnachuk O.V."/>
            <person name="Ravin N.V."/>
        </authorList>
    </citation>
    <scope>NUCLEOTIDE SEQUENCE [LARGE SCALE GENOMIC DNA]</scope>
    <source>
        <strain evidence="2">BY</strain>
    </source>
</reference>
<dbReference type="Proteomes" id="UP000262583">
    <property type="component" value="Chromosome"/>
</dbReference>
<sequence length="299" mass="33838">MSTNHLRFIILSGVLSLNGFLFGASHEELQPYLEQTTVPRVKVRAVATIQDPNDKQPSKREITAYYFGDTIVLDIRDRLGRVVTKYHPDTTATQAWVNFAPSELVPNPQFLTLFYSTHNPYHYYAYARRKLLANQDAVKLESSGSITHISLPEPATGADAGFFLDGQLSFSFDSKRLVEIRRSFPTKEHPDQTVDVLNVHFSGFEPWSFGLPTKVQIRLSNHFEAANIQIQHIEPISPNISANGILPSLTKGLTFLNDQTYRTFRHRYRNVYSVNPWVVGLGVLLGAIIVIRVIALKRK</sequence>
<proteinExistence type="predicted"/>
<protein>
    <submittedName>
        <fullName evidence="2">Uncharacterized protein</fullName>
    </submittedName>
</protein>
<gene>
    <name evidence="2" type="ORF">BRCON_2886</name>
</gene>